<name>A0A4R1QEJ3_9FIRM</name>
<dbReference type="STRING" id="1650663.GCA_001486665_02653"/>
<dbReference type="Proteomes" id="UP000295184">
    <property type="component" value="Unassembled WGS sequence"/>
</dbReference>
<reference evidence="1 2" key="1">
    <citation type="submission" date="2019-03" db="EMBL/GenBank/DDBJ databases">
        <title>Genomic Encyclopedia of Type Strains, Phase IV (KMG-IV): sequencing the most valuable type-strain genomes for metagenomic binning, comparative biology and taxonomic classification.</title>
        <authorList>
            <person name="Goeker M."/>
        </authorList>
    </citation>
    <scope>NUCLEOTIDE SEQUENCE [LARGE SCALE GENOMIC DNA]</scope>
    <source>
        <strain evidence="1 2">DSM 100451</strain>
    </source>
</reference>
<sequence>MEQQAACNGPLHLITVCVDSDAGSRMSGRIYHRFSNQPIPFLGAEGVLFSIEKLMDEWDYPQSTLKMRSFAGVSPHQRRQPGMARKAINDPLAYTGQDATFVVHVKYRQNATWQGTVTWADKNKQQNFRSALELIKLMDSAMDESLLPEQEQTAEQGAALING</sequence>
<dbReference type="RefSeq" id="WP_242868435.1">
    <property type="nucleotide sequence ID" value="NZ_CABKVM010000018.1"/>
</dbReference>
<dbReference type="AlphaFoldDB" id="A0A4R1QEJ3"/>
<gene>
    <name evidence="1" type="ORF">EDD77_1548</name>
</gene>
<comment type="caution">
    <text evidence="1">The sequence shown here is derived from an EMBL/GenBank/DDBJ whole genome shotgun (WGS) entry which is preliminary data.</text>
</comment>
<accession>A0A4R1QEJ3</accession>
<protein>
    <submittedName>
        <fullName evidence="1">Uncharacterized protein</fullName>
    </submittedName>
</protein>
<proteinExistence type="predicted"/>
<organism evidence="1 2">
    <name type="scientific">Allofournierella massiliensis</name>
    <dbReference type="NCBI Taxonomy" id="1650663"/>
    <lineage>
        <taxon>Bacteria</taxon>
        <taxon>Bacillati</taxon>
        <taxon>Bacillota</taxon>
        <taxon>Clostridia</taxon>
        <taxon>Eubacteriales</taxon>
        <taxon>Oscillospiraceae</taxon>
        <taxon>Allofournierella</taxon>
    </lineage>
</organism>
<evidence type="ECO:0000313" key="1">
    <source>
        <dbReference type="EMBL" id="TCL49180.1"/>
    </source>
</evidence>
<dbReference type="EMBL" id="SLUM01000054">
    <property type="protein sequence ID" value="TCL49180.1"/>
    <property type="molecule type" value="Genomic_DNA"/>
</dbReference>
<evidence type="ECO:0000313" key="2">
    <source>
        <dbReference type="Proteomes" id="UP000295184"/>
    </source>
</evidence>